<evidence type="ECO:0008006" key="4">
    <source>
        <dbReference type="Google" id="ProtNLM"/>
    </source>
</evidence>
<evidence type="ECO:0000256" key="1">
    <source>
        <dbReference type="SAM" id="MobiDB-lite"/>
    </source>
</evidence>
<feature type="region of interest" description="Disordered" evidence="1">
    <location>
        <begin position="1"/>
        <end position="119"/>
    </location>
</feature>
<protein>
    <recommendedName>
        <fullName evidence="4">Gas vesicle protein GvpO</fullName>
    </recommendedName>
</protein>
<gene>
    <name evidence="2" type="ORF">MHA01_14500</name>
</gene>
<sequence>MMAAKQSTTKTEEKTEENQSQELKNSKSGSYKPFSSDEEEQPKEQIKGPAKSGSSSASSQKSSGENEKADDKGGNDEVNTTTAASKNNTAKSRQTKKGANEETAPQEEQGEESFAPITSDMFETIRSFFEETMNSPVRITAIMDAEDGWDIEVELVEEKEYTQKYGRDQLIGIYKATMNKDQKITSYQRMNTRPRSTPFEKKER</sequence>
<organism evidence="2 3">
    <name type="scientific">Marinococcus halophilus</name>
    <dbReference type="NCBI Taxonomy" id="1371"/>
    <lineage>
        <taxon>Bacteria</taxon>
        <taxon>Bacillati</taxon>
        <taxon>Bacillota</taxon>
        <taxon>Bacilli</taxon>
        <taxon>Bacillales</taxon>
        <taxon>Bacillaceae</taxon>
        <taxon>Marinococcus</taxon>
    </lineage>
</organism>
<name>A0A510Y5E2_MARHA</name>
<dbReference type="AlphaFoldDB" id="A0A510Y5E2"/>
<accession>A0A510Y5E2</accession>
<evidence type="ECO:0000313" key="2">
    <source>
        <dbReference type="EMBL" id="GEK58545.1"/>
    </source>
</evidence>
<reference evidence="2 3" key="1">
    <citation type="submission" date="2019-07" db="EMBL/GenBank/DDBJ databases">
        <title>Whole genome shotgun sequence of Marinococcus halophilus NBRC 102359.</title>
        <authorList>
            <person name="Hosoyama A."/>
            <person name="Uohara A."/>
            <person name="Ohji S."/>
            <person name="Ichikawa N."/>
        </authorList>
    </citation>
    <scope>NUCLEOTIDE SEQUENCE [LARGE SCALE GENOMIC DNA]</scope>
    <source>
        <strain evidence="2 3">NBRC 102359</strain>
    </source>
</reference>
<feature type="compositionally biased region" description="Polar residues" evidence="1">
    <location>
        <begin position="18"/>
        <end position="29"/>
    </location>
</feature>
<keyword evidence="3" id="KW-1185">Reference proteome</keyword>
<feature type="compositionally biased region" description="Low complexity" evidence="1">
    <location>
        <begin position="79"/>
        <end position="92"/>
    </location>
</feature>
<feature type="region of interest" description="Disordered" evidence="1">
    <location>
        <begin position="184"/>
        <end position="204"/>
    </location>
</feature>
<dbReference type="Pfam" id="PF05800">
    <property type="entry name" value="GvpO"/>
    <property type="match status" value="1"/>
</dbReference>
<comment type="caution">
    <text evidence="2">The sequence shown here is derived from an EMBL/GenBank/DDBJ whole genome shotgun (WGS) entry which is preliminary data.</text>
</comment>
<proteinExistence type="predicted"/>
<dbReference type="STRING" id="1371.GCA_900166605_01400"/>
<evidence type="ECO:0000313" key="3">
    <source>
        <dbReference type="Proteomes" id="UP000321051"/>
    </source>
</evidence>
<dbReference type="Proteomes" id="UP000321051">
    <property type="component" value="Unassembled WGS sequence"/>
</dbReference>
<dbReference type="InterPro" id="IPR008634">
    <property type="entry name" value="Gas-vesicle_GvpO"/>
</dbReference>
<dbReference type="GO" id="GO:0031412">
    <property type="term" value="P:gas vesicle organization"/>
    <property type="evidence" value="ECO:0007669"/>
    <property type="project" value="InterPro"/>
</dbReference>
<feature type="compositionally biased region" description="Basic and acidic residues" evidence="1">
    <location>
        <begin position="64"/>
        <end position="75"/>
    </location>
</feature>
<dbReference type="EMBL" id="BJUN01000006">
    <property type="protein sequence ID" value="GEK58545.1"/>
    <property type="molecule type" value="Genomic_DNA"/>
</dbReference>
<feature type="compositionally biased region" description="Polar residues" evidence="1">
    <location>
        <begin position="184"/>
        <end position="195"/>
    </location>
</feature>
<feature type="compositionally biased region" description="Low complexity" evidence="1">
    <location>
        <begin position="50"/>
        <end position="63"/>
    </location>
</feature>